<dbReference type="InterPro" id="IPR028994">
    <property type="entry name" value="Integrin_alpha_N"/>
</dbReference>
<dbReference type="Proteomes" id="UP001597118">
    <property type="component" value="Unassembled WGS sequence"/>
</dbReference>
<feature type="chain" id="PRO_5045458223" evidence="2">
    <location>
        <begin position="23"/>
        <end position="657"/>
    </location>
</feature>
<dbReference type="Gene3D" id="2.130.10.130">
    <property type="entry name" value="Integrin alpha, N-terminal"/>
    <property type="match status" value="2"/>
</dbReference>
<dbReference type="EMBL" id="JBHUDG010000051">
    <property type="protein sequence ID" value="MFD1632094.1"/>
    <property type="molecule type" value="Genomic_DNA"/>
</dbReference>
<proteinExistence type="predicted"/>
<evidence type="ECO:0000256" key="1">
    <source>
        <dbReference type="ARBA" id="ARBA00022729"/>
    </source>
</evidence>
<dbReference type="PANTHER" id="PTHR44103">
    <property type="entry name" value="PROPROTEIN CONVERTASE P"/>
    <property type="match status" value="1"/>
</dbReference>
<keyword evidence="1 2" id="KW-0732">Signal</keyword>
<dbReference type="SUPFAM" id="SSF69318">
    <property type="entry name" value="Integrin alpha N-terminal domain"/>
    <property type="match status" value="2"/>
</dbReference>
<evidence type="ECO:0000313" key="3">
    <source>
        <dbReference type="EMBL" id="MFD1632094.1"/>
    </source>
</evidence>
<organism evidence="3 4">
    <name type="scientific">Pseudopedobacter beijingensis</name>
    <dbReference type="NCBI Taxonomy" id="1207056"/>
    <lineage>
        <taxon>Bacteria</taxon>
        <taxon>Pseudomonadati</taxon>
        <taxon>Bacteroidota</taxon>
        <taxon>Sphingobacteriia</taxon>
        <taxon>Sphingobacteriales</taxon>
        <taxon>Sphingobacteriaceae</taxon>
        <taxon>Pseudopedobacter</taxon>
    </lineage>
</organism>
<name>A0ABW4IJD2_9SPHI</name>
<feature type="signal peptide" evidence="2">
    <location>
        <begin position="1"/>
        <end position="22"/>
    </location>
</feature>
<comment type="caution">
    <text evidence="3">The sequence shown here is derived from an EMBL/GenBank/DDBJ whole genome shotgun (WGS) entry which is preliminary data.</text>
</comment>
<reference evidence="4" key="1">
    <citation type="journal article" date="2019" name="Int. J. Syst. Evol. Microbiol.">
        <title>The Global Catalogue of Microorganisms (GCM) 10K type strain sequencing project: providing services to taxonomists for standard genome sequencing and annotation.</title>
        <authorList>
            <consortium name="The Broad Institute Genomics Platform"/>
            <consortium name="The Broad Institute Genome Sequencing Center for Infectious Disease"/>
            <person name="Wu L."/>
            <person name="Ma J."/>
        </authorList>
    </citation>
    <scope>NUCLEOTIDE SEQUENCE [LARGE SCALE GENOMIC DNA]</scope>
    <source>
        <strain evidence="4">CCUG 53762</strain>
    </source>
</reference>
<dbReference type="PANTHER" id="PTHR44103:SF1">
    <property type="entry name" value="PROPROTEIN CONVERTASE P"/>
    <property type="match status" value="1"/>
</dbReference>
<dbReference type="Pfam" id="PF13517">
    <property type="entry name" value="FG-GAP_3"/>
    <property type="match status" value="2"/>
</dbReference>
<protein>
    <submittedName>
        <fullName evidence="3">FG-GAP repeat domain-containing protein</fullName>
    </submittedName>
</protein>
<sequence>MKKTALCLWGALSLSSITFAQASKDKDFKILKYNNPGLNVDLGVGLWAWPLPMDYDDDGDMDLLVSSQGKPFNGLYLYENKSGAKVPVFEKQKRLYKSIKDIQVSYIGGQPRFTIPGFELTDFKNSYDKVKTPLFPVDSIKKDMKGRIRFNQWKLVDYDNDGDVDIVVGIDDWGDYGWDNAYDAKGNWTNGPLHGYVYLIENVNGKYVNRGKIKAAGKDIDVFGAPTPNFADFDGDGDLDLICGEFLDKMTYFENIGTREKPVYAEGRLLANEKGIIKMDLEMIIPVAVDWNKDGHVDLIVGDEDGRVAFIENTGKVKNGIPQFKDPVYLQQKADNVKFGALATPYSVDWDNDGDEDIIVGNSAGYIALIENLGDRNGMPKWAAPKLLESEGKPIRIMAESNGSIQGPAEAKWGYTTLSVADWDGDGLKDIIVNSIFGKVIWYKNIGTKQAPKLAKPQSVKVDWQTKEIPKPSWNWWNPKPNELVTQWRTTPFAMDWNKDGLTDLIMLDTGGYLSLYERVKKGNDLLLKQPKRIFYGTDFSGYRQNHAVTDSVPGFLQLNSGKFGQSGRRKFTIADWDGDGKPDVLVNSLNVTVMKNLGEKKGIIQIQNQKPVAKLVLAGHDTSPTIVDWNKDGIPDLLVGAEDGHFYYLENPRSSK</sequence>
<keyword evidence="4" id="KW-1185">Reference proteome</keyword>
<evidence type="ECO:0000313" key="4">
    <source>
        <dbReference type="Proteomes" id="UP001597118"/>
    </source>
</evidence>
<gene>
    <name evidence="3" type="ORF">ACFSAH_19645</name>
</gene>
<accession>A0ABW4IJD2</accession>
<dbReference type="RefSeq" id="WP_379664415.1">
    <property type="nucleotide sequence ID" value="NZ_JBHUDG010000051.1"/>
</dbReference>
<evidence type="ECO:0000256" key="2">
    <source>
        <dbReference type="SAM" id="SignalP"/>
    </source>
</evidence>
<dbReference type="InterPro" id="IPR013517">
    <property type="entry name" value="FG-GAP"/>
</dbReference>